<sequence length="584" mass="59500">MDDRHTPVRAPRLVRRALAIAALAIPAAFAPSAASATTVSMGTTHGCSVADTSQATCWGSLPVQGQETYTLKDIRVGLDFSCAQLSSGVRCWGNNDVGQLGAATVEPKGQWVEGVYNPNQITLGARHACAVDWGRLVCWGDASQGQLGEPVRSAVAKPTPIPGIPNAKHAAAGKSATCAVQDDGRVLCVGTGSGLAGAADAPATPRAVPGISDAVEVALFDGHACVLRKEGKVSCWGGNRFGELGVPAGNGAQTTPIEVTSLGAAAKAVTVGNGFTCALLVNGTVKCWGNNTNGQLGTALGGAATGLVTGITDATAISAGQTAACAALQGGYVQCWGEGAGWSSEICRVLGGIYPQHPVSWGPVADITVCRPQGSAAPMAVKGLGPANDAAQVLDWAEKALPATFPAQGTGAPGLGDGSSYYLRAYPGGHTLAVNAHGTPHLLYMGPLGNGQLLDLGPLSRWLTEATQDEGARSGLQLQATPWVDFMPTIFGGPCQNLLVRYAISGPAGSVPEGLLTTSVRLEVDGRSVEIPIRDRYVDGVLQGTAQGCPIANLAGQTVDVTVFYTQGKRKGLLRTRAKVGATA</sequence>
<evidence type="ECO:0000313" key="2">
    <source>
        <dbReference type="EMBL" id="MBB6562257.1"/>
    </source>
</evidence>
<keyword evidence="3" id="KW-1185">Reference proteome</keyword>
<evidence type="ECO:0000313" key="3">
    <source>
        <dbReference type="Proteomes" id="UP000575083"/>
    </source>
</evidence>
<dbReference type="PANTHER" id="PTHR45982:SF1">
    <property type="entry name" value="REGULATOR OF CHROMOSOME CONDENSATION"/>
    <property type="match status" value="1"/>
</dbReference>
<dbReference type="RefSeq" id="WP_184862073.1">
    <property type="nucleotide sequence ID" value="NZ_JACHLK010000011.1"/>
</dbReference>
<dbReference type="AlphaFoldDB" id="A0A7X0PHU2"/>
<reference evidence="2 3" key="1">
    <citation type="submission" date="2020-08" db="EMBL/GenBank/DDBJ databases">
        <title>Functional genomics of gut bacteria from endangered species of beetles.</title>
        <authorList>
            <person name="Carlos-Shanley C."/>
        </authorList>
    </citation>
    <scope>NUCLEOTIDE SEQUENCE [LARGE SCALE GENOMIC DNA]</scope>
    <source>
        <strain evidence="2 3">S00198</strain>
    </source>
</reference>
<evidence type="ECO:0008006" key="4">
    <source>
        <dbReference type="Google" id="ProtNLM"/>
    </source>
</evidence>
<gene>
    <name evidence="2" type="ORF">HNP48_004966</name>
</gene>
<dbReference type="EMBL" id="JACHLK010000011">
    <property type="protein sequence ID" value="MBB6562257.1"/>
    <property type="molecule type" value="Genomic_DNA"/>
</dbReference>
<protein>
    <recommendedName>
        <fullName evidence="4">Regulator of chromosome condensation (RCC1) repeat-containing protein</fullName>
    </recommendedName>
</protein>
<feature type="signal peptide" evidence="1">
    <location>
        <begin position="1"/>
        <end position="36"/>
    </location>
</feature>
<dbReference type="GO" id="GO:0005737">
    <property type="term" value="C:cytoplasm"/>
    <property type="evidence" value="ECO:0007669"/>
    <property type="project" value="TreeGrafter"/>
</dbReference>
<dbReference type="SUPFAM" id="SSF50985">
    <property type="entry name" value="RCC1/BLIP-II"/>
    <property type="match status" value="1"/>
</dbReference>
<dbReference type="Proteomes" id="UP000575083">
    <property type="component" value="Unassembled WGS sequence"/>
</dbReference>
<dbReference type="Gene3D" id="2.130.10.30">
    <property type="entry name" value="Regulator of chromosome condensation 1/beta-lactamase-inhibitor protein II"/>
    <property type="match status" value="2"/>
</dbReference>
<comment type="caution">
    <text evidence="2">The sequence shown here is derived from an EMBL/GenBank/DDBJ whole genome shotgun (WGS) entry which is preliminary data.</text>
</comment>
<proteinExistence type="predicted"/>
<dbReference type="Pfam" id="PF00415">
    <property type="entry name" value="RCC1"/>
    <property type="match status" value="1"/>
</dbReference>
<evidence type="ECO:0000256" key="1">
    <source>
        <dbReference type="SAM" id="SignalP"/>
    </source>
</evidence>
<dbReference type="InterPro" id="IPR051553">
    <property type="entry name" value="Ran_GTPase-activating"/>
</dbReference>
<dbReference type="GO" id="GO:0005085">
    <property type="term" value="F:guanyl-nucleotide exchange factor activity"/>
    <property type="evidence" value="ECO:0007669"/>
    <property type="project" value="TreeGrafter"/>
</dbReference>
<organism evidence="2 3">
    <name type="scientific">Acidovorax soli</name>
    <dbReference type="NCBI Taxonomy" id="592050"/>
    <lineage>
        <taxon>Bacteria</taxon>
        <taxon>Pseudomonadati</taxon>
        <taxon>Pseudomonadota</taxon>
        <taxon>Betaproteobacteria</taxon>
        <taxon>Burkholderiales</taxon>
        <taxon>Comamonadaceae</taxon>
        <taxon>Acidovorax</taxon>
    </lineage>
</organism>
<dbReference type="InterPro" id="IPR009091">
    <property type="entry name" value="RCC1/BLIP-II"/>
</dbReference>
<accession>A0A7X0PHU2</accession>
<dbReference type="PANTHER" id="PTHR45982">
    <property type="entry name" value="REGULATOR OF CHROMOSOME CONDENSATION"/>
    <property type="match status" value="1"/>
</dbReference>
<keyword evidence="1" id="KW-0732">Signal</keyword>
<feature type="chain" id="PRO_5030878039" description="Regulator of chromosome condensation (RCC1) repeat-containing protein" evidence="1">
    <location>
        <begin position="37"/>
        <end position="584"/>
    </location>
</feature>
<dbReference type="Pfam" id="PF13540">
    <property type="entry name" value="RCC1_2"/>
    <property type="match status" value="2"/>
</dbReference>
<dbReference type="InterPro" id="IPR000408">
    <property type="entry name" value="Reg_chr_condens"/>
</dbReference>
<dbReference type="PROSITE" id="PS50012">
    <property type="entry name" value="RCC1_3"/>
    <property type="match status" value="2"/>
</dbReference>
<name>A0A7X0PHU2_9BURK</name>